<keyword evidence="3" id="KW-1185">Reference proteome</keyword>
<evidence type="ECO:0000313" key="3">
    <source>
        <dbReference type="Proteomes" id="UP001152795"/>
    </source>
</evidence>
<dbReference type="PROSITE" id="PS50994">
    <property type="entry name" value="INTEGRASE"/>
    <property type="match status" value="1"/>
</dbReference>
<sequence>MDIACIKDATRQDPTLSKTIEFIQTNNWTALEKQDKMSTGVNIDELHALYELRDELTVSSDADILLRGNRVVIPTKLRPKLSNWHTKATKIPKHPWDTVYVDFLGPFPSGELLLVVIDGRTRFPEVEIVKSTSASSTIPRLDRIFSTHGLPKKIITDNGPPFTSYEIQKFMNDNKIHHHKITPLWPQGNAEAENFMKPLKKCIQAAHVDHKNWRKEMYQFLLNYRSTPHSTTTVPPATALFGRSIRNKLPSVTETLPDMKYINETIDTADQNAKCKRNEYADKRRHARIPQLAVGDCVLVRQEKQNKLTPHFDPNPYTITAVKGTMITATRADHCITRNSSHFKLFTGGATNQGETSDNKVEGRNENARERERNVVVENRDEGRRQYPRRQRKRPEFFHDGQR</sequence>
<dbReference type="Gene3D" id="3.30.420.10">
    <property type="entry name" value="Ribonuclease H-like superfamily/Ribonuclease H"/>
    <property type="match status" value="1"/>
</dbReference>
<feature type="compositionally biased region" description="Basic and acidic residues" evidence="1">
    <location>
        <begin position="357"/>
        <end position="385"/>
    </location>
</feature>
<dbReference type="InterPro" id="IPR001584">
    <property type="entry name" value="Integrase_cat-core"/>
</dbReference>
<dbReference type="Pfam" id="PF00665">
    <property type="entry name" value="rve"/>
    <property type="match status" value="1"/>
</dbReference>
<protein>
    <submittedName>
        <fullName evidence="2">PREDICTED: uncharacterized protein K02A2.6-like</fullName>
    </submittedName>
</protein>
<accession>A0A6S7JTD3</accession>
<gene>
    <name evidence="2" type="ORF">PACLA_8A075521</name>
</gene>
<dbReference type="GO" id="GO:0003676">
    <property type="term" value="F:nucleic acid binding"/>
    <property type="evidence" value="ECO:0007669"/>
    <property type="project" value="InterPro"/>
</dbReference>
<evidence type="ECO:0000256" key="1">
    <source>
        <dbReference type="SAM" id="MobiDB-lite"/>
    </source>
</evidence>
<dbReference type="PANTHER" id="PTHR37984:SF11">
    <property type="entry name" value="INTEGRASE CATALYTIC DOMAIN-CONTAINING PROTEIN"/>
    <property type="match status" value="1"/>
</dbReference>
<comment type="caution">
    <text evidence="2">The sequence shown here is derived from an EMBL/GenBank/DDBJ whole genome shotgun (WGS) entry which is preliminary data.</text>
</comment>
<dbReference type="SUPFAM" id="SSF53098">
    <property type="entry name" value="Ribonuclease H-like"/>
    <property type="match status" value="1"/>
</dbReference>
<reference evidence="2" key="1">
    <citation type="submission" date="2020-04" db="EMBL/GenBank/DDBJ databases">
        <authorList>
            <person name="Alioto T."/>
            <person name="Alioto T."/>
            <person name="Gomez Garrido J."/>
        </authorList>
    </citation>
    <scope>NUCLEOTIDE SEQUENCE</scope>
    <source>
        <strain evidence="2">A484AB</strain>
    </source>
</reference>
<name>A0A6S7JTD3_PARCT</name>
<feature type="region of interest" description="Disordered" evidence="1">
    <location>
        <begin position="346"/>
        <end position="403"/>
    </location>
</feature>
<organism evidence="2 3">
    <name type="scientific">Paramuricea clavata</name>
    <name type="common">Red gorgonian</name>
    <name type="synonym">Violescent sea-whip</name>
    <dbReference type="NCBI Taxonomy" id="317549"/>
    <lineage>
        <taxon>Eukaryota</taxon>
        <taxon>Metazoa</taxon>
        <taxon>Cnidaria</taxon>
        <taxon>Anthozoa</taxon>
        <taxon>Octocorallia</taxon>
        <taxon>Malacalcyonacea</taxon>
        <taxon>Plexauridae</taxon>
        <taxon>Paramuricea</taxon>
    </lineage>
</organism>
<dbReference type="FunFam" id="3.30.420.10:FF:000063">
    <property type="entry name" value="Retrovirus-related Pol polyprotein from transposon 297-like Protein"/>
    <property type="match status" value="1"/>
</dbReference>
<dbReference type="GO" id="GO:0015074">
    <property type="term" value="P:DNA integration"/>
    <property type="evidence" value="ECO:0007669"/>
    <property type="project" value="InterPro"/>
</dbReference>
<dbReference type="InterPro" id="IPR012337">
    <property type="entry name" value="RNaseH-like_sf"/>
</dbReference>
<dbReference type="OrthoDB" id="5983996at2759"/>
<dbReference type="InterPro" id="IPR036397">
    <property type="entry name" value="RNaseH_sf"/>
</dbReference>
<dbReference type="InterPro" id="IPR050951">
    <property type="entry name" value="Retrovirus_Pol_polyprotein"/>
</dbReference>
<proteinExistence type="predicted"/>
<dbReference type="EMBL" id="CACRXK020019993">
    <property type="protein sequence ID" value="CAB4034291.1"/>
    <property type="molecule type" value="Genomic_DNA"/>
</dbReference>
<evidence type="ECO:0000313" key="2">
    <source>
        <dbReference type="EMBL" id="CAB4034291.1"/>
    </source>
</evidence>
<feature type="compositionally biased region" description="Basic and acidic residues" evidence="1">
    <location>
        <begin position="394"/>
        <end position="403"/>
    </location>
</feature>
<dbReference type="AlphaFoldDB" id="A0A6S7JTD3"/>
<dbReference type="PANTHER" id="PTHR37984">
    <property type="entry name" value="PROTEIN CBG26694"/>
    <property type="match status" value="1"/>
</dbReference>
<dbReference type="Proteomes" id="UP001152795">
    <property type="component" value="Unassembled WGS sequence"/>
</dbReference>